<proteinExistence type="predicted"/>
<evidence type="ECO:0000256" key="1">
    <source>
        <dbReference type="SAM" id="MobiDB-lite"/>
    </source>
</evidence>
<evidence type="ECO:0000313" key="3">
    <source>
        <dbReference type="Proteomes" id="UP000626109"/>
    </source>
</evidence>
<comment type="caution">
    <text evidence="2">The sequence shown here is derived from an EMBL/GenBank/DDBJ whole genome shotgun (WGS) entry which is preliminary data.</text>
</comment>
<feature type="non-terminal residue" evidence="2">
    <location>
        <position position="1"/>
    </location>
</feature>
<evidence type="ECO:0000313" key="2">
    <source>
        <dbReference type="EMBL" id="CAE8647455.1"/>
    </source>
</evidence>
<dbReference type="SUPFAM" id="SSF47769">
    <property type="entry name" value="SAM/Pointed domain"/>
    <property type="match status" value="1"/>
</dbReference>
<dbReference type="Gene3D" id="1.10.150.50">
    <property type="entry name" value="Transcription Factor, Ets-1"/>
    <property type="match status" value="1"/>
</dbReference>
<evidence type="ECO:0008006" key="4">
    <source>
        <dbReference type="Google" id="ProtNLM"/>
    </source>
</evidence>
<feature type="non-terminal residue" evidence="2">
    <location>
        <position position="149"/>
    </location>
</feature>
<sequence length="149" mass="15844">SSSDQLWTGIALRAALGASVTVNALAAWRLHRPSGKEFCPSPSGTPEALCPALEQWLKEEGLNLYRPALKWHGYSNLQLLSDLSGPEVDEMLQVVQLRAGHAAQMRRSLIRLRQNLLRGACHDSPAVPDTAGAGTAAPSTSQPAAEPAA</sequence>
<organism evidence="2 3">
    <name type="scientific">Polarella glacialis</name>
    <name type="common">Dinoflagellate</name>
    <dbReference type="NCBI Taxonomy" id="89957"/>
    <lineage>
        <taxon>Eukaryota</taxon>
        <taxon>Sar</taxon>
        <taxon>Alveolata</taxon>
        <taxon>Dinophyceae</taxon>
        <taxon>Suessiales</taxon>
        <taxon>Suessiaceae</taxon>
        <taxon>Polarella</taxon>
    </lineage>
</organism>
<gene>
    <name evidence="2" type="ORF">PGLA2088_LOCUS5698</name>
</gene>
<dbReference type="InterPro" id="IPR013761">
    <property type="entry name" value="SAM/pointed_sf"/>
</dbReference>
<dbReference type="Proteomes" id="UP000626109">
    <property type="component" value="Unassembled WGS sequence"/>
</dbReference>
<name>A0A813IB40_POLGL</name>
<dbReference type="AlphaFoldDB" id="A0A813IB40"/>
<accession>A0A813IB40</accession>
<reference evidence="2" key="1">
    <citation type="submission" date="2021-02" db="EMBL/GenBank/DDBJ databases">
        <authorList>
            <person name="Dougan E. K."/>
            <person name="Rhodes N."/>
            <person name="Thang M."/>
            <person name="Chan C."/>
        </authorList>
    </citation>
    <scope>NUCLEOTIDE SEQUENCE</scope>
</reference>
<feature type="region of interest" description="Disordered" evidence="1">
    <location>
        <begin position="123"/>
        <end position="149"/>
    </location>
</feature>
<protein>
    <recommendedName>
        <fullName evidence="4">SAM domain-containing protein</fullName>
    </recommendedName>
</protein>
<dbReference type="EMBL" id="CAJNNW010005477">
    <property type="protein sequence ID" value="CAE8647455.1"/>
    <property type="molecule type" value="Genomic_DNA"/>
</dbReference>